<dbReference type="InterPro" id="IPR001478">
    <property type="entry name" value="PDZ"/>
</dbReference>
<feature type="domain" description="PDZ" evidence="2">
    <location>
        <begin position="799"/>
        <end position="869"/>
    </location>
</feature>
<feature type="domain" description="PDZ" evidence="2">
    <location>
        <begin position="147"/>
        <end position="219"/>
    </location>
</feature>
<feature type="domain" description="PDZ" evidence="2">
    <location>
        <begin position="478"/>
        <end position="560"/>
    </location>
</feature>
<dbReference type="AlphaFoldDB" id="A0A0N5AHE7"/>
<dbReference type="SUPFAM" id="SSF50156">
    <property type="entry name" value="PDZ domain-like"/>
    <property type="match status" value="5"/>
</dbReference>
<protein>
    <submittedName>
        <fullName evidence="4">PDZ domain-containing protein</fullName>
    </submittedName>
</protein>
<dbReference type="PANTHER" id="PTHR10316">
    <property type="entry name" value="MEMBRANE ASSOCIATED GUANYLATE KINASE-RELATED"/>
    <property type="match status" value="1"/>
</dbReference>
<dbReference type="InterPro" id="IPR036034">
    <property type="entry name" value="PDZ_sf"/>
</dbReference>
<dbReference type="Proteomes" id="UP000046393">
    <property type="component" value="Unplaced"/>
</dbReference>
<dbReference type="PANTHER" id="PTHR10316:SF40">
    <property type="entry name" value="LD27118P"/>
    <property type="match status" value="1"/>
</dbReference>
<evidence type="ECO:0000259" key="2">
    <source>
        <dbReference type="PROSITE" id="PS50106"/>
    </source>
</evidence>
<keyword evidence="3" id="KW-1185">Reference proteome</keyword>
<evidence type="ECO:0000313" key="4">
    <source>
        <dbReference type="WBParaSite" id="SMUV_0000379801-mRNA-1"/>
    </source>
</evidence>
<sequence>HVNKRTQYERPQYAAASTPGTSLPNDSATVPGGQVENGFAGHNNVASDAAVCTNGGMMLAENSQSFVSGGVATAQGSNSGDAITTGVISSSNTVPYSNNALAAMQNRRHSAFYGNSNASSALQQHSLNHSSTTFTRDPSQLRGELITTRIVKGPKGLGFTLIGNDGSSLREEFLQIKSVLPDGPAFRDGILRMGDVLVYVNNNCVLGATQSQACRIFQSIPVGELVSLDVCRGYPLVLDPTHRIVTENAYSSRIYDEREIVIIKAEDGFGFTIFESMHGQRVKKILHPERCENLLEGDTLLEMRTTYPNGTVSNPLGPYQVTNFRGMSHQELVSVLRECPTGFWAKLLVRRNSPRHRFRSKTPTAGFRYGEQRTTPVPTLVPRSKTPLAQPVRPVKQHYISTSSVPATSASHLLDNGMQFSSQYGSRNTIPRQHERRPRDDVYEHLLRIRPSSTSLGFSTPNYIPMTGIYNTGAEMLTVNLIRKPTGFGFRVVGGSEVNTAISVGQIVGGGAAADDGRLRQGDEIMEIDGRSVVGDSHEAAVRLMQQAAKNGHVKLLVRRPKGANFIEILNVICNFCFAYGDLFHIFLYLYIKIVEMQPASIQNQHNGLPPTSRNTIHSHIPSQQNVVISTYDVVLNRNDSDGFGFVIISTANKNGGTIGSIMKGSPAAKCRELQVGDRVIAVNGIDIMSLSHSEIVNLIKDSGLSVRLTIAPPTSTLPLHSGQLSSIFPNFLCFYTWHIEKDCLPNNIRDNGYVSAVPQCSEAFKPIANSHCKQYGQNSYNSNDIYSYAPDVEPPLIPVVLVRGPKGFGFSIRGGEEFNKMPLFVLKIAENGPAVEDGRLQIGDQLMEINGHSTKGMTHATAIQIIKQFSTVKLLVRRPKIY</sequence>
<name>A0A0N5AHE7_9BILA</name>
<dbReference type="STRING" id="451379.A0A0N5AHE7"/>
<dbReference type="SMART" id="SM00228">
    <property type="entry name" value="PDZ"/>
    <property type="match status" value="5"/>
</dbReference>
<dbReference type="FunFam" id="2.30.42.10:FF:000005">
    <property type="entry name" value="Membrane associated guanylate kinase, WW and PDZ domain containing 1"/>
    <property type="match status" value="1"/>
</dbReference>
<dbReference type="GO" id="GO:0005737">
    <property type="term" value="C:cytoplasm"/>
    <property type="evidence" value="ECO:0007669"/>
    <property type="project" value="TreeGrafter"/>
</dbReference>
<dbReference type="Pfam" id="PF00595">
    <property type="entry name" value="PDZ"/>
    <property type="match status" value="4"/>
</dbReference>
<accession>A0A0N5AHE7</accession>
<proteinExistence type="predicted"/>
<feature type="region of interest" description="Disordered" evidence="1">
    <location>
        <begin position="1"/>
        <end position="30"/>
    </location>
</feature>
<dbReference type="CDD" id="cd06731">
    <property type="entry name" value="PDZ1_MAGI-1_3-like"/>
    <property type="match status" value="1"/>
</dbReference>
<evidence type="ECO:0000256" key="1">
    <source>
        <dbReference type="SAM" id="MobiDB-lite"/>
    </source>
</evidence>
<dbReference type="PROSITE" id="PS50106">
    <property type="entry name" value="PDZ"/>
    <property type="match status" value="4"/>
</dbReference>
<dbReference type="CDD" id="cd06733">
    <property type="entry name" value="PDZ3_MAGI-1_3-like"/>
    <property type="match status" value="1"/>
</dbReference>
<reference evidence="4" key="1">
    <citation type="submission" date="2017-02" db="UniProtKB">
        <authorList>
            <consortium name="WormBaseParasite"/>
        </authorList>
    </citation>
    <scope>IDENTIFICATION</scope>
</reference>
<feature type="domain" description="PDZ" evidence="2">
    <location>
        <begin position="633"/>
        <end position="715"/>
    </location>
</feature>
<dbReference type="CDD" id="cd06735">
    <property type="entry name" value="PDZ5_MAGI-1_3-like"/>
    <property type="match status" value="1"/>
</dbReference>
<evidence type="ECO:0000313" key="3">
    <source>
        <dbReference type="Proteomes" id="UP000046393"/>
    </source>
</evidence>
<feature type="compositionally biased region" description="Polar residues" evidence="1">
    <location>
        <begin position="18"/>
        <end position="28"/>
    </location>
</feature>
<dbReference type="GO" id="GO:0007165">
    <property type="term" value="P:signal transduction"/>
    <property type="evidence" value="ECO:0007669"/>
    <property type="project" value="TreeGrafter"/>
</dbReference>
<dbReference type="Gene3D" id="2.30.42.10">
    <property type="match status" value="5"/>
</dbReference>
<dbReference type="CDD" id="cd06734">
    <property type="entry name" value="PDZ4_MAGI-1_3-like"/>
    <property type="match status" value="1"/>
</dbReference>
<dbReference type="WBParaSite" id="SMUV_0000379801-mRNA-1">
    <property type="protein sequence ID" value="SMUV_0000379801-mRNA-1"/>
    <property type="gene ID" value="SMUV_0000379801"/>
</dbReference>
<organism evidence="3 4">
    <name type="scientific">Syphacia muris</name>
    <dbReference type="NCBI Taxonomy" id="451379"/>
    <lineage>
        <taxon>Eukaryota</taxon>
        <taxon>Metazoa</taxon>
        <taxon>Ecdysozoa</taxon>
        <taxon>Nematoda</taxon>
        <taxon>Chromadorea</taxon>
        <taxon>Rhabditida</taxon>
        <taxon>Spirurina</taxon>
        <taxon>Oxyuridomorpha</taxon>
        <taxon>Oxyuroidea</taxon>
        <taxon>Oxyuridae</taxon>
        <taxon>Syphacia</taxon>
    </lineage>
</organism>